<feature type="transmembrane region" description="Helical" evidence="10">
    <location>
        <begin position="370"/>
        <end position="388"/>
    </location>
</feature>
<comment type="caution">
    <text evidence="11">The sequence shown here is derived from an EMBL/GenBank/DDBJ whole genome shotgun (WGS) entry which is preliminary data.</text>
</comment>
<proteinExistence type="inferred from homology"/>
<dbReference type="GO" id="GO:0005886">
    <property type="term" value="C:plasma membrane"/>
    <property type="evidence" value="ECO:0007669"/>
    <property type="project" value="UniProtKB-SubCell"/>
</dbReference>
<keyword evidence="12" id="KW-1185">Reference proteome</keyword>
<evidence type="ECO:0000256" key="1">
    <source>
        <dbReference type="ARBA" id="ARBA00004651"/>
    </source>
</evidence>
<evidence type="ECO:0000256" key="7">
    <source>
        <dbReference type="ARBA" id="ARBA00023136"/>
    </source>
</evidence>
<gene>
    <name evidence="11" type="ORF">BG61_25530</name>
</gene>
<feature type="transmembrane region" description="Helical" evidence="10">
    <location>
        <begin position="21"/>
        <end position="42"/>
    </location>
</feature>
<feature type="transmembrane region" description="Helical" evidence="10">
    <location>
        <begin position="62"/>
        <end position="86"/>
    </location>
</feature>
<dbReference type="STRING" id="60547.GCA_000751215_03833"/>
<dbReference type="AlphaFoldDB" id="A0A069PI84"/>
<feature type="transmembrane region" description="Helical" evidence="10">
    <location>
        <begin position="146"/>
        <end position="164"/>
    </location>
</feature>
<feature type="transmembrane region" description="Helical" evidence="10">
    <location>
        <begin position="280"/>
        <end position="304"/>
    </location>
</feature>
<evidence type="ECO:0000313" key="11">
    <source>
        <dbReference type="EMBL" id="KDR40443.1"/>
    </source>
</evidence>
<evidence type="ECO:0000256" key="10">
    <source>
        <dbReference type="SAM" id="Phobius"/>
    </source>
</evidence>
<protein>
    <submittedName>
        <fullName evidence="11">Membrane protein</fullName>
    </submittedName>
</protein>
<feature type="transmembrane region" description="Helical" evidence="10">
    <location>
        <begin position="395"/>
        <end position="417"/>
    </location>
</feature>
<dbReference type="Pfam" id="PF03023">
    <property type="entry name" value="MurJ"/>
    <property type="match status" value="1"/>
</dbReference>
<reference evidence="11 12" key="1">
    <citation type="submission" date="2014-03" db="EMBL/GenBank/DDBJ databases">
        <title>Draft Genome Sequences of Four Burkholderia Strains.</title>
        <authorList>
            <person name="Liu X.Y."/>
            <person name="Li C.X."/>
            <person name="Xu J.H."/>
        </authorList>
    </citation>
    <scope>NUCLEOTIDE SEQUENCE [LARGE SCALE GENOMIC DNA]</scope>
    <source>
        <strain evidence="11 12">DSM 50014</strain>
    </source>
</reference>
<evidence type="ECO:0000256" key="8">
    <source>
        <dbReference type="ARBA" id="ARBA00060041"/>
    </source>
</evidence>
<accession>A0A069PI84</accession>
<name>A0A069PI84_9BURK</name>
<keyword evidence="6 10" id="KW-1133">Transmembrane helix</keyword>
<comment type="similarity">
    <text evidence="9">Belongs to the MurJ/MviN family.</text>
</comment>
<evidence type="ECO:0000313" key="12">
    <source>
        <dbReference type="Proteomes" id="UP000027466"/>
    </source>
</evidence>
<evidence type="ECO:0000256" key="2">
    <source>
        <dbReference type="ARBA" id="ARBA00022475"/>
    </source>
</evidence>
<dbReference type="GO" id="GO:0009252">
    <property type="term" value="P:peptidoglycan biosynthetic process"/>
    <property type="evidence" value="ECO:0007669"/>
    <property type="project" value="UniProtKB-KW"/>
</dbReference>
<evidence type="ECO:0000256" key="5">
    <source>
        <dbReference type="ARBA" id="ARBA00022984"/>
    </source>
</evidence>
<comment type="subcellular location">
    <subcellularLocation>
        <location evidence="1">Cell membrane</location>
        <topology evidence="1">Multi-pass membrane protein</topology>
    </subcellularLocation>
</comment>
<feature type="transmembrane region" description="Helical" evidence="10">
    <location>
        <begin position="325"/>
        <end position="350"/>
    </location>
</feature>
<keyword evidence="2" id="KW-1003">Cell membrane</keyword>
<dbReference type="Proteomes" id="UP000027466">
    <property type="component" value="Unassembled WGS sequence"/>
</dbReference>
<sequence>MMSHIASWRSRLLQIHPDHKRIARSAVWVSMFALLGKCAGAFKEMAIAYRYGINNLVDAYQLTLTLIVWLPATFVAVLSVVLVPALVELRTKSKEEQARFLGELDVMAILVGVMLAVILYFCWPFALDLMARNLSEETRAMSRRMMLGMAPVGILMLTICVYAARLQARERHVNTLLECVPAVFLLGFVMAWHGEASPAPLIWGTTLGFLVQAVILGALSRKADGIRAKFSFSLSSPQWPYMYRAVGVFMIGQLIMSLATPLDQYFVAGLGDGAIATLGYANRVIALLVSMGAVAISRATLPVLSELLSAGDHARARSIALKWSLVMLVLGSVVVVVGWLLAPMGVALLFQRGAFDAANTAAVSDLVRWGLLQLPFYFAVLVLVQLLASEGRFRAMAFIAAANFAVKAAANFVLIRWFGIEGVMLATGVMGASSFGCYLALTLSNRSFKKKTGSS</sequence>
<keyword evidence="5" id="KW-0573">Peptidoglycan synthesis</keyword>
<dbReference type="GO" id="GO:0008360">
    <property type="term" value="P:regulation of cell shape"/>
    <property type="evidence" value="ECO:0007669"/>
    <property type="project" value="UniProtKB-KW"/>
</dbReference>
<evidence type="ECO:0000256" key="9">
    <source>
        <dbReference type="ARBA" id="ARBA00061532"/>
    </source>
</evidence>
<feature type="transmembrane region" description="Helical" evidence="10">
    <location>
        <begin position="423"/>
        <end position="441"/>
    </location>
</feature>
<keyword evidence="3 10" id="KW-0812">Transmembrane</keyword>
<feature type="transmembrane region" description="Helical" evidence="10">
    <location>
        <begin position="176"/>
        <end position="194"/>
    </location>
</feature>
<dbReference type="EMBL" id="JFHC01000040">
    <property type="protein sequence ID" value="KDR40443.1"/>
    <property type="molecule type" value="Genomic_DNA"/>
</dbReference>
<dbReference type="InterPro" id="IPR004268">
    <property type="entry name" value="MurJ"/>
</dbReference>
<evidence type="ECO:0000256" key="3">
    <source>
        <dbReference type="ARBA" id="ARBA00022692"/>
    </source>
</evidence>
<evidence type="ECO:0000256" key="4">
    <source>
        <dbReference type="ARBA" id="ARBA00022960"/>
    </source>
</evidence>
<keyword evidence="4" id="KW-0133">Cell shape</keyword>
<feature type="transmembrane region" description="Helical" evidence="10">
    <location>
        <begin position="106"/>
        <end position="126"/>
    </location>
</feature>
<feature type="transmembrane region" description="Helical" evidence="10">
    <location>
        <begin position="200"/>
        <end position="220"/>
    </location>
</feature>
<feature type="transmembrane region" description="Helical" evidence="10">
    <location>
        <begin position="241"/>
        <end position="260"/>
    </location>
</feature>
<evidence type="ECO:0000256" key="6">
    <source>
        <dbReference type="ARBA" id="ARBA00022989"/>
    </source>
</evidence>
<dbReference type="PANTHER" id="PTHR43486:SF1">
    <property type="entry name" value="LIPID II FLIPPASE MURJ-RELATED"/>
    <property type="match status" value="1"/>
</dbReference>
<keyword evidence="7 10" id="KW-0472">Membrane</keyword>
<organism evidence="11 12">
    <name type="scientific">Caballeronia glathei</name>
    <dbReference type="NCBI Taxonomy" id="60547"/>
    <lineage>
        <taxon>Bacteria</taxon>
        <taxon>Pseudomonadati</taxon>
        <taxon>Pseudomonadota</taxon>
        <taxon>Betaproteobacteria</taxon>
        <taxon>Burkholderiales</taxon>
        <taxon>Burkholderiaceae</taxon>
        <taxon>Caballeronia</taxon>
    </lineage>
</organism>
<dbReference type="PANTHER" id="PTHR43486">
    <property type="entry name" value="LIPID II FLIPPASE MURJ-RELATED"/>
    <property type="match status" value="1"/>
</dbReference>
<comment type="function">
    <text evidence="8">Involved in peptidoglycan biosynthesis. Transports lipid-linked peptidoglycan precursors from the inner to the outer leaflet of the cytoplasmic membrane.</text>
</comment>